<organism evidence="1 2">
    <name type="scientific">Halovenus aranensis</name>
    <dbReference type="NCBI Taxonomy" id="890420"/>
    <lineage>
        <taxon>Archaea</taxon>
        <taxon>Methanobacteriati</taxon>
        <taxon>Methanobacteriota</taxon>
        <taxon>Stenosarchaea group</taxon>
        <taxon>Halobacteria</taxon>
        <taxon>Halobacteriales</taxon>
        <taxon>Haloarculaceae</taxon>
        <taxon>Halovenus</taxon>
    </lineage>
</organism>
<gene>
    <name evidence="1" type="ORF">SAMN05216226_101149</name>
</gene>
<accession>A0A1G8RVK6</accession>
<dbReference type="InterPro" id="IPR003673">
    <property type="entry name" value="CoA-Trfase_fam_III"/>
</dbReference>
<protein>
    <submittedName>
        <fullName evidence="1">Crotonobetainyl-CoA:carnitine CoA-transferase CaiB</fullName>
    </submittedName>
</protein>
<keyword evidence="1" id="KW-0808">Transferase</keyword>
<dbReference type="Gene3D" id="3.30.1540.10">
    <property type="entry name" value="formyl-coa transferase, domain 3"/>
    <property type="match status" value="1"/>
</dbReference>
<sequence>MRSYNILTVDLRCMHLDGVRVLDLSGILPGPYATQLLADMGADVITVEEPAAGDPARELSFTDDRTLFEAVNRGKRSLALDLKSDAGRAVFYELVGGVDAVVEGFRPGVVDRLGVDYERLREYNDDLVYCSLSGYGQTGPYADRAGHDINYVGLAGLLDVTREDEEAKPQVPGYQVADMAGGLFAAFSLVGGILSRELGNGGGYLDVSMTDVVASFSHTLAGAALCDGDPRPGETMLTGGAPWYDVYETADGNYVTLGALESTFWEQFCREVDRPDLVPVHGTDDATERAALRAELVELFERRRREEWVERLSEEVPVAPVLTPAEALNHPQIADRLPERPETAPPRVGFPGCGVALPETDESVPEHGEHTGDVLREAGYGAEEIQRLKASTAVR</sequence>
<keyword evidence="2" id="KW-1185">Reference proteome</keyword>
<evidence type="ECO:0000313" key="2">
    <source>
        <dbReference type="Proteomes" id="UP000198856"/>
    </source>
</evidence>
<name>A0A1G8RVK6_9EURY</name>
<evidence type="ECO:0000313" key="1">
    <source>
        <dbReference type="EMBL" id="SDJ21084.1"/>
    </source>
</evidence>
<proteinExistence type="predicted"/>
<dbReference type="GO" id="GO:0016740">
    <property type="term" value="F:transferase activity"/>
    <property type="evidence" value="ECO:0007669"/>
    <property type="project" value="UniProtKB-KW"/>
</dbReference>
<dbReference type="PANTHER" id="PTHR48228:SF5">
    <property type="entry name" value="ALPHA-METHYLACYL-COA RACEMASE"/>
    <property type="match status" value="1"/>
</dbReference>
<dbReference type="Gene3D" id="3.40.50.10540">
    <property type="entry name" value="Crotonobetainyl-coa:carnitine coa-transferase, domain 1"/>
    <property type="match status" value="1"/>
</dbReference>
<dbReference type="PANTHER" id="PTHR48228">
    <property type="entry name" value="SUCCINYL-COA--D-CITRAMALATE COA-TRANSFERASE"/>
    <property type="match status" value="1"/>
</dbReference>
<dbReference type="EMBL" id="FNFC01000001">
    <property type="protein sequence ID" value="SDJ21084.1"/>
    <property type="molecule type" value="Genomic_DNA"/>
</dbReference>
<dbReference type="Pfam" id="PF02515">
    <property type="entry name" value="CoA_transf_3"/>
    <property type="match status" value="1"/>
</dbReference>
<dbReference type="AlphaFoldDB" id="A0A1G8RVK6"/>
<dbReference type="InterPro" id="IPR044855">
    <property type="entry name" value="CoA-Trfase_III_dom3_sf"/>
</dbReference>
<reference evidence="1 2" key="1">
    <citation type="submission" date="2016-10" db="EMBL/GenBank/DDBJ databases">
        <authorList>
            <person name="de Groot N.N."/>
        </authorList>
    </citation>
    <scope>NUCLEOTIDE SEQUENCE [LARGE SCALE GENOMIC DNA]</scope>
    <source>
        <strain evidence="1 2">IBRC-M10015</strain>
    </source>
</reference>
<dbReference type="InterPro" id="IPR050509">
    <property type="entry name" value="CoA-transferase_III"/>
</dbReference>
<dbReference type="SUPFAM" id="SSF89796">
    <property type="entry name" value="CoA-transferase family III (CaiB/BaiF)"/>
    <property type="match status" value="1"/>
</dbReference>
<dbReference type="STRING" id="890420.SAMN05216226_101149"/>
<dbReference type="Proteomes" id="UP000198856">
    <property type="component" value="Unassembled WGS sequence"/>
</dbReference>
<dbReference type="InterPro" id="IPR023606">
    <property type="entry name" value="CoA-Trfase_III_dom_1_sf"/>
</dbReference>